<dbReference type="PANTHER" id="PTHR19303">
    <property type="entry name" value="TRANSPOSON"/>
    <property type="match status" value="1"/>
</dbReference>
<evidence type="ECO:0000313" key="4">
    <source>
        <dbReference type="Proteomes" id="UP000028045"/>
    </source>
</evidence>
<name>A0A084B5G3_STACB</name>
<dbReference type="HOGENOM" id="CLU_685448_0_0_1"/>
<accession>A0A084B5G3</accession>
<reference evidence="3 4" key="1">
    <citation type="journal article" date="2014" name="BMC Genomics">
        <title>Comparative genome sequencing reveals chemotype-specific gene clusters in the toxigenic black mold Stachybotrys.</title>
        <authorList>
            <person name="Semeiks J."/>
            <person name="Borek D."/>
            <person name="Otwinowski Z."/>
            <person name="Grishin N.V."/>
        </authorList>
    </citation>
    <scope>NUCLEOTIDE SEQUENCE [LARGE SCALE GENOMIC DNA]</scope>
    <source>
        <strain evidence="4">CBS 109288 / IBT 7711</strain>
    </source>
</reference>
<dbReference type="InterPro" id="IPR050863">
    <property type="entry name" value="CenT-Element_Derived"/>
</dbReference>
<dbReference type="Proteomes" id="UP000028045">
    <property type="component" value="Unassembled WGS sequence"/>
</dbReference>
<evidence type="ECO:0000259" key="2">
    <source>
        <dbReference type="Pfam" id="PF03184"/>
    </source>
</evidence>
<evidence type="ECO:0000313" key="3">
    <source>
        <dbReference type="EMBL" id="KEY72792.1"/>
    </source>
</evidence>
<protein>
    <recommendedName>
        <fullName evidence="2">DDE-1 domain-containing protein</fullName>
    </recommendedName>
</protein>
<dbReference type="OrthoDB" id="4949264at2759"/>
<keyword evidence="4" id="KW-1185">Reference proteome</keyword>
<sequence length="402" mass="45693">MIGYLQHGSFVWTFYEVERPELTDPHDLISVTAIEAISAAGEIIPSFLILPGVNIPVNWVKNDLDDGVTLTTSEKGYINDIVALEWIRHFELHTRPENPEEKRVLLMDNCESHFTAELVHFCVQNNIEVFPLPPKVTHLLQPLDVGVFQPYKHWHQEVLYREVADGAVSFNKADFLFHLQEIRNRTFKKSTILSAWKKCGFFPPDPSVVLDKLQDPLSSLTEVVDERDLPGFIEEGHTTPSNEPSSESSNVNFQARTPETIRADWKSASTPPFNLHILQRYNAFVQCRIESSVISKVPLTPSVTHVFTKAHKAGRALALNGILATREMRLIKRKALERTNRQAETGLIAKYGPITMGDARLRVARDEHNRRAAQDEEDERIFKRAANAEAAYLRRWNKKAAG</sequence>
<organism evidence="3 4">
    <name type="scientific">Stachybotrys chartarum (strain CBS 109288 / IBT 7711)</name>
    <name type="common">Toxic black mold</name>
    <name type="synonym">Stilbospora chartarum</name>
    <dbReference type="NCBI Taxonomy" id="1280523"/>
    <lineage>
        <taxon>Eukaryota</taxon>
        <taxon>Fungi</taxon>
        <taxon>Dikarya</taxon>
        <taxon>Ascomycota</taxon>
        <taxon>Pezizomycotina</taxon>
        <taxon>Sordariomycetes</taxon>
        <taxon>Hypocreomycetidae</taxon>
        <taxon>Hypocreales</taxon>
        <taxon>Stachybotryaceae</taxon>
        <taxon>Stachybotrys</taxon>
    </lineage>
</organism>
<proteinExistence type="predicted"/>
<feature type="compositionally biased region" description="Low complexity" evidence="1">
    <location>
        <begin position="238"/>
        <end position="250"/>
    </location>
</feature>
<dbReference type="InterPro" id="IPR004875">
    <property type="entry name" value="DDE_SF_endonuclease_dom"/>
</dbReference>
<dbReference type="GO" id="GO:0003677">
    <property type="term" value="F:DNA binding"/>
    <property type="evidence" value="ECO:0007669"/>
    <property type="project" value="TreeGrafter"/>
</dbReference>
<dbReference type="GO" id="GO:0005634">
    <property type="term" value="C:nucleus"/>
    <property type="evidence" value="ECO:0007669"/>
    <property type="project" value="TreeGrafter"/>
</dbReference>
<evidence type="ECO:0000256" key="1">
    <source>
        <dbReference type="SAM" id="MobiDB-lite"/>
    </source>
</evidence>
<feature type="domain" description="DDE-1" evidence="2">
    <location>
        <begin position="32"/>
        <end position="196"/>
    </location>
</feature>
<dbReference type="Pfam" id="PF03184">
    <property type="entry name" value="DDE_1"/>
    <property type="match status" value="1"/>
</dbReference>
<dbReference type="PANTHER" id="PTHR19303:SF57">
    <property type="entry name" value="HTH CENPB-TYPE DOMAIN-CONTAINING PROTEIN"/>
    <property type="match status" value="1"/>
</dbReference>
<dbReference type="AlphaFoldDB" id="A0A084B5G3"/>
<feature type="region of interest" description="Disordered" evidence="1">
    <location>
        <begin position="232"/>
        <end position="253"/>
    </location>
</feature>
<dbReference type="EMBL" id="KL648013">
    <property type="protein sequence ID" value="KEY72792.1"/>
    <property type="molecule type" value="Genomic_DNA"/>
</dbReference>
<gene>
    <name evidence="3" type="ORF">S7711_10316</name>
</gene>